<evidence type="ECO:0000313" key="2">
    <source>
        <dbReference type="Proteomes" id="UP001341840"/>
    </source>
</evidence>
<organism evidence="1 2">
    <name type="scientific">Stylosanthes scabra</name>
    <dbReference type="NCBI Taxonomy" id="79078"/>
    <lineage>
        <taxon>Eukaryota</taxon>
        <taxon>Viridiplantae</taxon>
        <taxon>Streptophyta</taxon>
        <taxon>Embryophyta</taxon>
        <taxon>Tracheophyta</taxon>
        <taxon>Spermatophyta</taxon>
        <taxon>Magnoliopsida</taxon>
        <taxon>eudicotyledons</taxon>
        <taxon>Gunneridae</taxon>
        <taxon>Pentapetalae</taxon>
        <taxon>rosids</taxon>
        <taxon>fabids</taxon>
        <taxon>Fabales</taxon>
        <taxon>Fabaceae</taxon>
        <taxon>Papilionoideae</taxon>
        <taxon>50 kb inversion clade</taxon>
        <taxon>dalbergioids sensu lato</taxon>
        <taxon>Dalbergieae</taxon>
        <taxon>Pterocarpus clade</taxon>
        <taxon>Stylosanthes</taxon>
    </lineage>
</organism>
<dbReference type="Proteomes" id="UP001341840">
    <property type="component" value="Unassembled WGS sequence"/>
</dbReference>
<reference evidence="1 2" key="1">
    <citation type="journal article" date="2023" name="Plants (Basel)">
        <title>Bridging the Gap: Combining Genomics and Transcriptomics Approaches to Understand Stylosanthes scabra, an Orphan Legume from the Brazilian Caatinga.</title>
        <authorList>
            <person name="Ferreira-Neto J.R.C."/>
            <person name="da Silva M.D."/>
            <person name="Binneck E."/>
            <person name="de Melo N.F."/>
            <person name="da Silva R.H."/>
            <person name="de Melo A.L.T.M."/>
            <person name="Pandolfi V."/>
            <person name="Bustamante F.O."/>
            <person name="Brasileiro-Vidal A.C."/>
            <person name="Benko-Iseppon A.M."/>
        </authorList>
    </citation>
    <scope>NUCLEOTIDE SEQUENCE [LARGE SCALE GENOMIC DNA]</scope>
    <source>
        <tissue evidence="1">Leaves</tissue>
    </source>
</reference>
<protein>
    <submittedName>
        <fullName evidence="1">Uncharacterized protein</fullName>
    </submittedName>
</protein>
<name>A0ABU6Z7N5_9FABA</name>
<accession>A0ABU6Z7N5</accession>
<evidence type="ECO:0000313" key="1">
    <source>
        <dbReference type="EMBL" id="MED6217619.1"/>
    </source>
</evidence>
<comment type="caution">
    <text evidence="1">The sequence shown here is derived from an EMBL/GenBank/DDBJ whole genome shotgun (WGS) entry which is preliminary data.</text>
</comment>
<proteinExistence type="predicted"/>
<dbReference type="EMBL" id="JASCZI010271920">
    <property type="protein sequence ID" value="MED6217619.1"/>
    <property type="molecule type" value="Genomic_DNA"/>
</dbReference>
<sequence length="131" mass="15249">MQGMDLHDFFNLSMHEWLQANLKSRGDWPCSFGITLSTIWYARNQFIFKGDNTPTQIRVDQIKARSSEVKRTFCLHYLSQPKHLSHDRLIRWIPPEEITMALLSKDSLAILEVVQLCMLNFGVLSEVSRLP</sequence>
<keyword evidence="2" id="KW-1185">Reference proteome</keyword>
<gene>
    <name evidence="1" type="ORF">PIB30_019386</name>
</gene>